<keyword evidence="8" id="KW-1185">Reference proteome</keyword>
<dbReference type="Pfam" id="PF08279">
    <property type="entry name" value="HTH_11"/>
    <property type="match status" value="1"/>
</dbReference>
<dbReference type="PATRIC" id="fig|626937.4.peg.1964"/>
<keyword evidence="1 5" id="KW-0436">Ligase</keyword>
<dbReference type="InterPro" id="IPR013196">
    <property type="entry name" value="HTH_11"/>
</dbReference>
<dbReference type="Pfam" id="PF02237">
    <property type="entry name" value="BPL_C"/>
    <property type="match status" value="1"/>
</dbReference>
<dbReference type="GO" id="GO:0003677">
    <property type="term" value="F:DNA binding"/>
    <property type="evidence" value="ECO:0007669"/>
    <property type="project" value="UniProtKB-UniRule"/>
</dbReference>
<dbReference type="AlphaFoldDB" id="A0A136Q282"/>
<comment type="similarity">
    <text evidence="5">Belongs to the biotin--protein ligase family.</text>
</comment>
<dbReference type="GO" id="GO:0009249">
    <property type="term" value="P:protein lipoylation"/>
    <property type="evidence" value="ECO:0007669"/>
    <property type="project" value="UniProtKB-ARBA"/>
</dbReference>
<dbReference type="Gene3D" id="2.30.30.100">
    <property type="match status" value="1"/>
</dbReference>
<evidence type="ECO:0000259" key="6">
    <source>
        <dbReference type="PROSITE" id="PS51733"/>
    </source>
</evidence>
<comment type="caution">
    <text evidence="7">The sequence shown here is derived from an EMBL/GenBank/DDBJ whole genome shotgun (WGS) entry which is preliminary data.</text>
</comment>
<keyword evidence="5" id="KW-0804">Transcription</keyword>
<dbReference type="InterPro" id="IPR036390">
    <property type="entry name" value="WH_DNA-bd_sf"/>
</dbReference>
<dbReference type="Gene3D" id="1.10.10.10">
    <property type="entry name" value="Winged helix-like DNA-binding domain superfamily/Winged helix DNA-binding domain"/>
    <property type="match status" value="1"/>
</dbReference>
<dbReference type="InterPro" id="IPR004143">
    <property type="entry name" value="BPL_LPL_catalytic"/>
</dbReference>
<keyword evidence="3 5" id="KW-0067">ATP-binding</keyword>
<evidence type="ECO:0000256" key="2">
    <source>
        <dbReference type="ARBA" id="ARBA00022741"/>
    </source>
</evidence>
<dbReference type="InterPro" id="IPR030855">
    <property type="entry name" value="Bifunct_BirA"/>
</dbReference>
<feature type="domain" description="BPL/LPL catalytic" evidence="6">
    <location>
        <begin position="62"/>
        <end position="252"/>
    </location>
</feature>
<dbReference type="SUPFAM" id="SSF46785">
    <property type="entry name" value="Winged helix' DNA-binding domain"/>
    <property type="match status" value="1"/>
</dbReference>
<name>A0A136Q282_9FIRM</name>
<dbReference type="PROSITE" id="PS51733">
    <property type="entry name" value="BPL_LPL_CATALYTIC"/>
    <property type="match status" value="1"/>
</dbReference>
<dbReference type="Gene3D" id="3.30.930.10">
    <property type="entry name" value="Bira Bifunctional Protein, Domain 2"/>
    <property type="match status" value="1"/>
</dbReference>
<feature type="binding site" evidence="5">
    <location>
        <begin position="86"/>
        <end position="88"/>
    </location>
    <ligand>
        <name>biotin</name>
        <dbReference type="ChEBI" id="CHEBI:57586"/>
    </ligand>
</feature>
<gene>
    <name evidence="5" type="primary">birA</name>
    <name evidence="7" type="ORF">HMPREF3293_01985</name>
</gene>
<dbReference type="InterPro" id="IPR045864">
    <property type="entry name" value="aa-tRNA-synth_II/BPL/LPL"/>
</dbReference>
<evidence type="ECO:0000256" key="1">
    <source>
        <dbReference type="ARBA" id="ARBA00022598"/>
    </source>
</evidence>
<dbReference type="InterPro" id="IPR008988">
    <property type="entry name" value="Transcriptional_repressor_C"/>
</dbReference>
<dbReference type="OrthoDB" id="9807064at2"/>
<dbReference type="GO" id="GO:0016740">
    <property type="term" value="F:transferase activity"/>
    <property type="evidence" value="ECO:0007669"/>
    <property type="project" value="UniProtKB-ARBA"/>
</dbReference>
<dbReference type="GO" id="GO:0005524">
    <property type="term" value="F:ATP binding"/>
    <property type="evidence" value="ECO:0007669"/>
    <property type="project" value="UniProtKB-UniRule"/>
</dbReference>
<comment type="catalytic activity">
    <reaction evidence="5">
        <text>biotin + L-lysyl-[protein] + ATP = N(6)-biotinyl-L-lysyl-[protein] + AMP + diphosphate + H(+)</text>
        <dbReference type="Rhea" id="RHEA:11756"/>
        <dbReference type="Rhea" id="RHEA-COMP:9752"/>
        <dbReference type="Rhea" id="RHEA-COMP:10505"/>
        <dbReference type="ChEBI" id="CHEBI:15378"/>
        <dbReference type="ChEBI" id="CHEBI:29969"/>
        <dbReference type="ChEBI" id="CHEBI:30616"/>
        <dbReference type="ChEBI" id="CHEBI:33019"/>
        <dbReference type="ChEBI" id="CHEBI:57586"/>
        <dbReference type="ChEBI" id="CHEBI:83144"/>
        <dbReference type="ChEBI" id="CHEBI:456215"/>
        <dbReference type="EC" id="6.3.4.15"/>
    </reaction>
</comment>
<evidence type="ECO:0000256" key="5">
    <source>
        <dbReference type="HAMAP-Rule" id="MF_00978"/>
    </source>
</evidence>
<feature type="binding site" evidence="5">
    <location>
        <position position="181"/>
    </location>
    <ligand>
        <name>biotin</name>
        <dbReference type="ChEBI" id="CHEBI:57586"/>
    </ligand>
</feature>
<dbReference type="STRING" id="626937.HMPREF3293_01985"/>
<dbReference type="HAMAP" id="MF_00978">
    <property type="entry name" value="Bifunct_BirA"/>
    <property type="match status" value="1"/>
</dbReference>
<dbReference type="PANTHER" id="PTHR12835">
    <property type="entry name" value="BIOTIN PROTEIN LIGASE"/>
    <property type="match status" value="1"/>
</dbReference>
<keyword evidence="5" id="KW-0678">Repressor</keyword>
<keyword evidence="2 5" id="KW-0547">Nucleotide-binding</keyword>
<dbReference type="PANTHER" id="PTHR12835:SF5">
    <property type="entry name" value="BIOTIN--PROTEIN LIGASE"/>
    <property type="match status" value="1"/>
</dbReference>
<evidence type="ECO:0000256" key="3">
    <source>
        <dbReference type="ARBA" id="ARBA00022840"/>
    </source>
</evidence>
<keyword evidence="5" id="KW-0238">DNA-binding</keyword>
<evidence type="ECO:0000313" key="8">
    <source>
        <dbReference type="Proteomes" id="UP000070366"/>
    </source>
</evidence>
<organism evidence="7 8">
    <name type="scientific">Christensenella minuta</name>
    <dbReference type="NCBI Taxonomy" id="626937"/>
    <lineage>
        <taxon>Bacteria</taxon>
        <taxon>Bacillati</taxon>
        <taxon>Bacillota</taxon>
        <taxon>Clostridia</taxon>
        <taxon>Christensenellales</taxon>
        <taxon>Christensenellaceae</taxon>
        <taxon>Christensenella</taxon>
    </lineage>
</organism>
<dbReference type="GO" id="GO:0004077">
    <property type="term" value="F:biotin--[biotin carboxyl-carrier protein] ligase activity"/>
    <property type="evidence" value="ECO:0007669"/>
    <property type="project" value="UniProtKB-UniRule"/>
</dbReference>
<dbReference type="CDD" id="cd00090">
    <property type="entry name" value="HTH_ARSR"/>
    <property type="match status" value="1"/>
</dbReference>
<dbReference type="Pfam" id="PF03099">
    <property type="entry name" value="BPL_LplA_LipB"/>
    <property type="match status" value="1"/>
</dbReference>
<dbReference type="RefSeq" id="WP_066518140.1">
    <property type="nucleotide sequence ID" value="NZ_CABMOF010000001.1"/>
</dbReference>
<feature type="binding site" evidence="5">
    <location>
        <position position="110"/>
    </location>
    <ligand>
        <name>biotin</name>
        <dbReference type="ChEBI" id="CHEBI:57586"/>
    </ligand>
</feature>
<evidence type="ECO:0000256" key="4">
    <source>
        <dbReference type="ARBA" id="ARBA00023267"/>
    </source>
</evidence>
<sequence length="321" mass="35328">MRKEILKLLFTADDFLSGEQISGTLGISRAAVWKHIKALKEEGGKIEAHTKRGYRLAALPDLLKPEYIGFYARRASDIVWLREVDSTNEYAKRMAREGAPHGRIYIAELQTRGKGRLNRGWVSCPGDAVQMSMLLRPDFEPPKAPAVTFAAALGVTSAVRRVCGIDAKIKWPNDVVYGGKKLCGILTEMSSDMDRVEYIVCGMGLNVNQQEFPGEVAEKAVSVRIATGEEQDRVRLAAAMADDVLAYCERYISGGIDTIFDEYCANSVIIGKEIKVLSGNETVTGVCRGFSKQGELLLDIDGETQSFMAGEVSVRGMEQYI</sequence>
<evidence type="ECO:0000313" key="7">
    <source>
        <dbReference type="EMBL" id="KXK64747.1"/>
    </source>
</evidence>
<feature type="DNA-binding region" description="H-T-H motif" evidence="5">
    <location>
        <begin position="18"/>
        <end position="37"/>
    </location>
</feature>
<keyword evidence="4 5" id="KW-0092">Biotin</keyword>
<dbReference type="CDD" id="cd16442">
    <property type="entry name" value="BPL"/>
    <property type="match status" value="1"/>
</dbReference>
<dbReference type="InterPro" id="IPR036388">
    <property type="entry name" value="WH-like_DNA-bd_sf"/>
</dbReference>
<dbReference type="EC" id="6.3.4.15" evidence="5"/>
<dbReference type="EMBL" id="LSZW01000063">
    <property type="protein sequence ID" value="KXK64747.1"/>
    <property type="molecule type" value="Genomic_DNA"/>
</dbReference>
<proteinExistence type="inferred from homology"/>
<dbReference type="NCBIfam" id="TIGR00121">
    <property type="entry name" value="birA_ligase"/>
    <property type="match status" value="1"/>
</dbReference>
<dbReference type="InterPro" id="IPR003142">
    <property type="entry name" value="BPL_C"/>
</dbReference>
<keyword evidence="5" id="KW-0805">Transcription regulation</keyword>
<reference evidence="7 8" key="1">
    <citation type="submission" date="2016-02" db="EMBL/GenBank/DDBJ databases">
        <authorList>
            <person name="Wen L."/>
            <person name="He K."/>
            <person name="Yang H."/>
        </authorList>
    </citation>
    <scope>NUCLEOTIDE SEQUENCE [LARGE SCALE GENOMIC DNA]</scope>
    <source>
        <strain evidence="7 8">DSM 22607</strain>
    </source>
</reference>
<accession>A0A136Q282</accession>
<dbReference type="GO" id="GO:0006355">
    <property type="term" value="P:regulation of DNA-templated transcription"/>
    <property type="evidence" value="ECO:0007669"/>
    <property type="project" value="UniProtKB-UniRule"/>
</dbReference>
<protein>
    <recommendedName>
        <fullName evidence="5">Bifunctional ligase/repressor BirA</fullName>
    </recommendedName>
    <alternativeName>
        <fullName evidence="5">Biotin--[acetyl-CoA-carboxylase] ligase</fullName>
        <ecNumber evidence="5">6.3.4.15</ecNumber>
    </alternativeName>
    <alternativeName>
        <fullName evidence="5">Biotin--protein ligase</fullName>
    </alternativeName>
    <alternativeName>
        <fullName evidence="5">Biotin-[acetyl-CoA carboxylase] synthetase</fullName>
    </alternativeName>
</protein>
<dbReference type="InterPro" id="IPR011991">
    <property type="entry name" value="ArsR-like_HTH"/>
</dbReference>
<dbReference type="SUPFAM" id="SSF50037">
    <property type="entry name" value="C-terminal domain of transcriptional repressors"/>
    <property type="match status" value="1"/>
</dbReference>
<dbReference type="InterPro" id="IPR004408">
    <property type="entry name" value="Biotin_CoA_COase_ligase"/>
</dbReference>
<dbReference type="GO" id="GO:0005737">
    <property type="term" value="C:cytoplasm"/>
    <property type="evidence" value="ECO:0007669"/>
    <property type="project" value="TreeGrafter"/>
</dbReference>
<dbReference type="Proteomes" id="UP000070366">
    <property type="component" value="Unassembled WGS sequence"/>
</dbReference>
<comment type="caution">
    <text evidence="5">Lacks conserved residue(s) required for the propagation of feature annotation.</text>
</comment>
<comment type="function">
    <text evidence="5">Acts both as a biotin--[acetyl-CoA-carboxylase] ligase and a repressor.</text>
</comment>
<dbReference type="KEGG" id="cmiu:B1H56_05315"/>
<dbReference type="SUPFAM" id="SSF55681">
    <property type="entry name" value="Class II aaRS and biotin synthetases"/>
    <property type="match status" value="1"/>
</dbReference>